<reference evidence="4" key="1">
    <citation type="submission" date="2022-02" db="EMBL/GenBank/DDBJ databases">
        <title>Emergence and expansion in Europe of a Vibrio aestuarianus clonal complex pathogenic for oysters.</title>
        <authorList>
            <person name="Mesnil A."/>
            <person name="Travers M.-A."/>
        </authorList>
    </citation>
    <scope>NUCLEOTIDE SEQUENCE</scope>
    <source>
        <strain evidence="4">151-ITT-15-cp-1</strain>
        <strain evidence="2">19_064_11T1</strain>
        <strain evidence="3">19_064_15T1</strain>
    </source>
</reference>
<organism evidence="4 5">
    <name type="scientific">Vibrio aestuarianus</name>
    <dbReference type="NCBI Taxonomy" id="28171"/>
    <lineage>
        <taxon>Bacteria</taxon>
        <taxon>Pseudomonadati</taxon>
        <taxon>Pseudomonadota</taxon>
        <taxon>Gammaproteobacteria</taxon>
        <taxon>Vibrionales</taxon>
        <taxon>Vibrionaceae</taxon>
        <taxon>Vibrio</taxon>
    </lineage>
</organism>
<dbReference type="Gene3D" id="3.40.50.720">
    <property type="entry name" value="NAD(P)-binding Rossmann-like Domain"/>
    <property type="match status" value="1"/>
</dbReference>
<evidence type="ECO:0000313" key="6">
    <source>
        <dbReference type="Proteomes" id="UP001152658"/>
    </source>
</evidence>
<dbReference type="EMBL" id="CALYLK010000001">
    <property type="protein sequence ID" value="CAH8192040.1"/>
    <property type="molecule type" value="Genomic_DNA"/>
</dbReference>
<evidence type="ECO:0000313" key="1">
    <source>
        <dbReference type="EMBL" id="CAH8192040.1"/>
    </source>
</evidence>
<accession>A0A9X4FPK6</accession>
<evidence type="ECO:0000313" key="2">
    <source>
        <dbReference type="EMBL" id="MDE1241372.1"/>
    </source>
</evidence>
<dbReference type="SUPFAM" id="SSF51735">
    <property type="entry name" value="NAD(P)-binding Rossmann-fold domains"/>
    <property type="match status" value="1"/>
</dbReference>
<reference evidence="1" key="2">
    <citation type="submission" date="2022-06" db="EMBL/GenBank/DDBJ databases">
        <authorList>
            <person name="Goudenege D."/>
            <person name="Le Roux F."/>
        </authorList>
    </citation>
    <scope>NUCLEOTIDE SEQUENCE</scope>
    <source>
        <strain evidence="1">12-063</strain>
    </source>
</reference>
<protein>
    <submittedName>
        <fullName evidence="1">Cell-cell signaling protein, C-factor</fullName>
    </submittedName>
    <submittedName>
        <fullName evidence="4">SDR family oxidoreductase</fullName>
    </submittedName>
</protein>
<proteinExistence type="predicted"/>
<dbReference type="PANTHER" id="PTHR45458:SF1">
    <property type="entry name" value="SHORT CHAIN DEHYDROGENASE"/>
    <property type="match status" value="1"/>
</dbReference>
<dbReference type="InterPro" id="IPR052184">
    <property type="entry name" value="SDR_enzymes"/>
</dbReference>
<dbReference type="PANTHER" id="PTHR45458">
    <property type="entry name" value="SHORT-CHAIN DEHYDROGENASE/REDUCTASE SDR"/>
    <property type="match status" value="1"/>
</dbReference>
<dbReference type="PRINTS" id="PR00081">
    <property type="entry name" value="GDHRDH"/>
</dbReference>
<gene>
    <name evidence="4" type="ORF">L9W73_16535</name>
    <name evidence="2" type="ORF">L9W94_04250</name>
    <name evidence="3" type="ORF">L9X51_15125</name>
    <name evidence="1" type="ORF">VAE063_1000309</name>
</gene>
<dbReference type="Proteomes" id="UP001140978">
    <property type="component" value="Unassembled WGS sequence"/>
</dbReference>
<dbReference type="Pfam" id="PF00106">
    <property type="entry name" value="adh_short"/>
    <property type="match status" value="1"/>
</dbReference>
<dbReference type="EMBL" id="JAKNAP010000100">
    <property type="protein sequence ID" value="MDE1358891.1"/>
    <property type="molecule type" value="Genomic_DNA"/>
</dbReference>
<dbReference type="Proteomes" id="UP001140979">
    <property type="component" value="Unassembled WGS sequence"/>
</dbReference>
<dbReference type="NCBIfam" id="NF006532">
    <property type="entry name" value="PRK09009.1"/>
    <property type="match status" value="1"/>
</dbReference>
<dbReference type="Proteomes" id="UP001140973">
    <property type="component" value="Unassembled WGS sequence"/>
</dbReference>
<dbReference type="GO" id="GO:0016616">
    <property type="term" value="F:oxidoreductase activity, acting on the CH-OH group of donors, NAD or NADP as acceptor"/>
    <property type="evidence" value="ECO:0007669"/>
    <property type="project" value="TreeGrafter"/>
</dbReference>
<dbReference type="CDD" id="cd05325">
    <property type="entry name" value="carb_red_sniffer_like_SDR_c"/>
    <property type="match status" value="1"/>
</dbReference>
<evidence type="ECO:0000313" key="5">
    <source>
        <dbReference type="Proteomes" id="UP001140973"/>
    </source>
</evidence>
<dbReference type="AlphaFoldDB" id="A0A9X4FPK6"/>
<sequence length="235" mass="25956">MEIVIVGGNGGIGLAMVQEAVARFPDTQIQATYRRTQPDWHHQRVTWHQLDASVENEVEALSKALNDVDWVINCVGMLHTQEKGPEKSLNALDGDFFQQTMAVNTLPTVLLAKHFTPILKRSIAPKFATISAKVGSISDNQLGGWYSYRVSKAALNMFLKTMSIEWQRMVKHGVVLALHPGTTDTALSAPFQANVLTGKLFTPQRVAHDLIGLIEKASVQDSGSFWAYDGKSLPW</sequence>
<keyword evidence="6" id="KW-1185">Reference proteome</keyword>
<dbReference type="Proteomes" id="UP001152658">
    <property type="component" value="Unassembled WGS sequence"/>
</dbReference>
<evidence type="ECO:0000313" key="4">
    <source>
        <dbReference type="EMBL" id="MDE1358891.1"/>
    </source>
</evidence>
<dbReference type="InterPro" id="IPR002347">
    <property type="entry name" value="SDR_fam"/>
</dbReference>
<evidence type="ECO:0000313" key="3">
    <source>
        <dbReference type="EMBL" id="MDE1347761.1"/>
    </source>
</evidence>
<dbReference type="EMBL" id="JAKNBA010000004">
    <property type="protein sequence ID" value="MDE1241372.1"/>
    <property type="molecule type" value="Genomic_DNA"/>
</dbReference>
<dbReference type="InterPro" id="IPR036291">
    <property type="entry name" value="NAD(P)-bd_dom_sf"/>
</dbReference>
<comment type="caution">
    <text evidence="4">The sequence shown here is derived from an EMBL/GenBank/DDBJ whole genome shotgun (WGS) entry which is preliminary data.</text>
</comment>
<name>A0A9X4FPK6_9VIBR</name>
<dbReference type="EMBL" id="JAKNAX010000051">
    <property type="protein sequence ID" value="MDE1347761.1"/>
    <property type="molecule type" value="Genomic_DNA"/>
</dbReference>
<dbReference type="RefSeq" id="WP_168524361.1">
    <property type="nucleotide sequence ID" value="NZ_CALYLA010000025.1"/>
</dbReference>